<dbReference type="PANTHER" id="PTHR42821:SF3">
    <property type="entry name" value="CATALASE B"/>
    <property type="match status" value="1"/>
</dbReference>
<evidence type="ECO:0000256" key="11">
    <source>
        <dbReference type="ARBA" id="ARBA00049254"/>
    </source>
</evidence>
<feature type="chain" id="PRO_5043018434" description="Catalase" evidence="17">
    <location>
        <begin position="21"/>
        <end position="725"/>
    </location>
</feature>
<dbReference type="Proteomes" id="UP001302812">
    <property type="component" value="Unassembled WGS sequence"/>
</dbReference>
<keyword evidence="17" id="KW-0732">Signal</keyword>
<keyword evidence="6 12" id="KW-0349">Heme</keyword>
<dbReference type="EC" id="1.11.1.6" evidence="4 12"/>
<dbReference type="InterPro" id="IPR024712">
    <property type="entry name" value="Catalase_clade2"/>
</dbReference>
<evidence type="ECO:0000256" key="9">
    <source>
        <dbReference type="ARBA" id="ARBA00023004"/>
    </source>
</evidence>
<comment type="caution">
    <text evidence="19">The sequence shown here is derived from an EMBL/GenBank/DDBJ whole genome shotgun (WGS) entry which is preliminary data.</text>
</comment>
<dbReference type="EMBL" id="MU853335">
    <property type="protein sequence ID" value="KAK4115345.1"/>
    <property type="molecule type" value="Genomic_DNA"/>
</dbReference>
<dbReference type="PROSITE" id="PS00437">
    <property type="entry name" value="CATALASE_1"/>
    <property type="match status" value="1"/>
</dbReference>
<evidence type="ECO:0000256" key="15">
    <source>
        <dbReference type="RuleBase" id="RU000498"/>
    </source>
</evidence>
<evidence type="ECO:0000256" key="16">
    <source>
        <dbReference type="RuleBase" id="RU004142"/>
    </source>
</evidence>
<keyword evidence="7 12" id="KW-0479">Metal-binding</keyword>
<dbReference type="GO" id="GO:0046872">
    <property type="term" value="F:metal ion binding"/>
    <property type="evidence" value="ECO:0007669"/>
    <property type="project" value="UniProtKB-KW"/>
</dbReference>
<feature type="domain" description="Catalase core" evidence="18">
    <location>
        <begin position="57"/>
        <end position="445"/>
    </location>
</feature>
<gene>
    <name evidence="19" type="ORF">N656DRAFT_819674</name>
</gene>
<keyword evidence="20" id="KW-1185">Reference proteome</keyword>
<evidence type="ECO:0000256" key="2">
    <source>
        <dbReference type="ARBA" id="ARBA00003918"/>
    </source>
</evidence>
<evidence type="ECO:0000313" key="20">
    <source>
        <dbReference type="Proteomes" id="UP001302812"/>
    </source>
</evidence>
<evidence type="ECO:0000256" key="5">
    <source>
        <dbReference type="ARBA" id="ARBA00022559"/>
    </source>
</evidence>
<dbReference type="Gene3D" id="2.40.180.10">
    <property type="entry name" value="Catalase core domain"/>
    <property type="match status" value="1"/>
</dbReference>
<dbReference type="GO" id="GO:0004096">
    <property type="term" value="F:catalase activity"/>
    <property type="evidence" value="ECO:0007669"/>
    <property type="project" value="UniProtKB-UniRule"/>
</dbReference>
<reference evidence="19" key="2">
    <citation type="submission" date="2023-05" db="EMBL/GenBank/DDBJ databases">
        <authorList>
            <consortium name="Lawrence Berkeley National Laboratory"/>
            <person name="Steindorff A."/>
            <person name="Hensen N."/>
            <person name="Bonometti L."/>
            <person name="Westerberg I."/>
            <person name="Brannstrom I.O."/>
            <person name="Guillou S."/>
            <person name="Cros-Aarteil S."/>
            <person name="Calhoun S."/>
            <person name="Haridas S."/>
            <person name="Kuo A."/>
            <person name="Mondo S."/>
            <person name="Pangilinan J."/>
            <person name="Riley R."/>
            <person name="Labutti K."/>
            <person name="Andreopoulos B."/>
            <person name="Lipzen A."/>
            <person name="Chen C."/>
            <person name="Yanf M."/>
            <person name="Daum C."/>
            <person name="Ng V."/>
            <person name="Clum A."/>
            <person name="Ohm R."/>
            <person name="Martin F."/>
            <person name="Silar P."/>
            <person name="Natvig D."/>
            <person name="Lalanne C."/>
            <person name="Gautier V."/>
            <person name="Ament-Velasquez S.L."/>
            <person name="Kruys A."/>
            <person name="Hutchinson M.I."/>
            <person name="Powell A.J."/>
            <person name="Barry K."/>
            <person name="Miller A.N."/>
            <person name="Grigoriev I.V."/>
            <person name="Debuchy R."/>
            <person name="Gladieux P."/>
            <person name="Thoren M.H."/>
            <person name="Johannesson H."/>
        </authorList>
    </citation>
    <scope>NUCLEOTIDE SEQUENCE</scope>
    <source>
        <strain evidence="19">CBS 508.74</strain>
    </source>
</reference>
<feature type="binding site" description="axial binding residue" evidence="14">
    <location>
        <position position="391"/>
    </location>
    <ligand>
        <name>heme</name>
        <dbReference type="ChEBI" id="CHEBI:30413"/>
    </ligand>
    <ligandPart>
        <name>Fe</name>
        <dbReference type="ChEBI" id="CHEBI:18248"/>
    </ligandPart>
</feature>
<evidence type="ECO:0000256" key="1">
    <source>
        <dbReference type="ARBA" id="ARBA00001971"/>
    </source>
</evidence>
<keyword evidence="5 12" id="KW-0575">Peroxidase</keyword>
<name>A0AAN6TK05_9PEZI</name>
<reference evidence="19" key="1">
    <citation type="journal article" date="2023" name="Mol. Phylogenet. Evol.">
        <title>Genome-scale phylogeny and comparative genomics of the fungal order Sordariales.</title>
        <authorList>
            <person name="Hensen N."/>
            <person name="Bonometti L."/>
            <person name="Westerberg I."/>
            <person name="Brannstrom I.O."/>
            <person name="Guillou S."/>
            <person name="Cros-Aarteil S."/>
            <person name="Calhoun S."/>
            <person name="Haridas S."/>
            <person name="Kuo A."/>
            <person name="Mondo S."/>
            <person name="Pangilinan J."/>
            <person name="Riley R."/>
            <person name="LaButti K."/>
            <person name="Andreopoulos B."/>
            <person name="Lipzen A."/>
            <person name="Chen C."/>
            <person name="Yan M."/>
            <person name="Daum C."/>
            <person name="Ng V."/>
            <person name="Clum A."/>
            <person name="Steindorff A."/>
            <person name="Ohm R.A."/>
            <person name="Martin F."/>
            <person name="Silar P."/>
            <person name="Natvig D.O."/>
            <person name="Lalanne C."/>
            <person name="Gautier V."/>
            <person name="Ament-Velasquez S.L."/>
            <person name="Kruys A."/>
            <person name="Hutchinson M.I."/>
            <person name="Powell A.J."/>
            <person name="Barry K."/>
            <person name="Miller A.N."/>
            <person name="Grigoriev I.V."/>
            <person name="Debuchy R."/>
            <person name="Gladieux P."/>
            <person name="Hiltunen Thoren M."/>
            <person name="Johannesson H."/>
        </authorList>
    </citation>
    <scope>NUCLEOTIDE SEQUENCE</scope>
    <source>
        <strain evidence="19">CBS 508.74</strain>
    </source>
</reference>
<keyword evidence="10 12" id="KW-0376">Hydrogen peroxide</keyword>
<feature type="active site" evidence="13">
    <location>
        <position position="103"/>
    </location>
</feature>
<feature type="signal peptide" evidence="17">
    <location>
        <begin position="1"/>
        <end position="20"/>
    </location>
</feature>
<evidence type="ECO:0000256" key="3">
    <source>
        <dbReference type="ARBA" id="ARBA00005329"/>
    </source>
</evidence>
<comment type="function">
    <text evidence="16">Catalyzes the degradation of hydrogen peroxide (H(2)O(2)) generated by peroxisomal oxidases to water and oxygen, thereby protecting cells from the toxic effects of hydrogen peroxide.</text>
</comment>
<accession>A0AAN6TK05</accession>
<dbReference type="GO" id="GO:0020037">
    <property type="term" value="F:heme binding"/>
    <property type="evidence" value="ECO:0007669"/>
    <property type="project" value="UniProtKB-UniRule"/>
</dbReference>
<dbReference type="FunFam" id="1.20.1370.20:FF:000001">
    <property type="entry name" value="Catalase HPII"/>
    <property type="match status" value="1"/>
</dbReference>
<dbReference type="InterPro" id="IPR029062">
    <property type="entry name" value="Class_I_gatase-like"/>
</dbReference>
<dbReference type="Gene3D" id="3.40.50.880">
    <property type="match status" value="1"/>
</dbReference>
<dbReference type="GeneID" id="89942532"/>
<comment type="function">
    <text evidence="2 12">Occurs in almost all aerobically respiring organisms and serves to protect cells from the toxic effects of hydrogen peroxide.</text>
</comment>
<feature type="active site" evidence="13">
    <location>
        <position position="177"/>
    </location>
</feature>
<evidence type="ECO:0000256" key="13">
    <source>
        <dbReference type="PIRSR" id="PIRSR038927-1"/>
    </source>
</evidence>
<dbReference type="RefSeq" id="XP_064672915.1">
    <property type="nucleotide sequence ID" value="XM_064818406.1"/>
</dbReference>
<dbReference type="Pfam" id="PF06628">
    <property type="entry name" value="Catalase-rel"/>
    <property type="match status" value="1"/>
</dbReference>
<dbReference type="PROSITE" id="PS51402">
    <property type="entry name" value="CATALASE_3"/>
    <property type="match status" value="1"/>
</dbReference>
<dbReference type="SMART" id="SM01060">
    <property type="entry name" value="Catalase"/>
    <property type="match status" value="1"/>
</dbReference>
<evidence type="ECO:0000256" key="7">
    <source>
        <dbReference type="ARBA" id="ARBA00022723"/>
    </source>
</evidence>
<dbReference type="PANTHER" id="PTHR42821">
    <property type="entry name" value="CATALASE"/>
    <property type="match status" value="1"/>
</dbReference>
<keyword evidence="8 12" id="KW-0560">Oxidoreductase</keyword>
<dbReference type="Pfam" id="PF00199">
    <property type="entry name" value="Catalase"/>
    <property type="match status" value="1"/>
</dbReference>
<dbReference type="AlphaFoldDB" id="A0AAN6TK05"/>
<evidence type="ECO:0000256" key="12">
    <source>
        <dbReference type="PIRNR" id="PIRNR038927"/>
    </source>
</evidence>
<dbReference type="CDD" id="cd03132">
    <property type="entry name" value="GATase1_catalase"/>
    <property type="match status" value="1"/>
</dbReference>
<protein>
    <recommendedName>
        <fullName evidence="4 12">Catalase</fullName>
        <ecNumber evidence="4 12">1.11.1.6</ecNumber>
    </recommendedName>
</protein>
<dbReference type="InterPro" id="IPR020835">
    <property type="entry name" value="Catalase_sf"/>
</dbReference>
<dbReference type="InterPro" id="IPR018028">
    <property type="entry name" value="Catalase"/>
</dbReference>
<dbReference type="GO" id="GO:0042744">
    <property type="term" value="P:hydrogen peroxide catabolic process"/>
    <property type="evidence" value="ECO:0007669"/>
    <property type="project" value="UniProtKB-UniRule"/>
</dbReference>
<evidence type="ECO:0000256" key="14">
    <source>
        <dbReference type="PIRSR" id="PIRSR038927-2"/>
    </source>
</evidence>
<comment type="similarity">
    <text evidence="3 12 15">Belongs to the catalase family.</text>
</comment>
<dbReference type="Pfam" id="PF18011">
    <property type="entry name" value="Catalase_C"/>
    <property type="match status" value="1"/>
</dbReference>
<dbReference type="InterPro" id="IPR002226">
    <property type="entry name" value="Catalase_haem_BS"/>
</dbReference>
<evidence type="ECO:0000259" key="18">
    <source>
        <dbReference type="SMART" id="SM01060"/>
    </source>
</evidence>
<dbReference type="InterPro" id="IPR041399">
    <property type="entry name" value="Catalase_large_C"/>
</dbReference>
<evidence type="ECO:0000256" key="10">
    <source>
        <dbReference type="ARBA" id="ARBA00023324"/>
    </source>
</evidence>
<dbReference type="InterPro" id="IPR011614">
    <property type="entry name" value="Catalase_core"/>
</dbReference>
<comment type="cofactor">
    <cofactor evidence="1 12 14">
        <name>heme</name>
        <dbReference type="ChEBI" id="CHEBI:30413"/>
    </cofactor>
</comment>
<evidence type="ECO:0000313" key="19">
    <source>
        <dbReference type="EMBL" id="KAK4115345.1"/>
    </source>
</evidence>
<proteinExistence type="inferred from homology"/>
<dbReference type="GO" id="GO:0006979">
    <property type="term" value="P:response to oxidative stress"/>
    <property type="evidence" value="ECO:0007669"/>
    <property type="project" value="InterPro"/>
</dbReference>
<dbReference type="Gene3D" id="1.20.1370.20">
    <property type="match status" value="1"/>
</dbReference>
<dbReference type="InterPro" id="IPR043156">
    <property type="entry name" value="Catalase_clade2_helical"/>
</dbReference>
<evidence type="ECO:0000256" key="6">
    <source>
        <dbReference type="ARBA" id="ARBA00022617"/>
    </source>
</evidence>
<dbReference type="GO" id="GO:0005829">
    <property type="term" value="C:cytosol"/>
    <property type="evidence" value="ECO:0007669"/>
    <property type="project" value="TreeGrafter"/>
</dbReference>
<evidence type="ECO:0000256" key="17">
    <source>
        <dbReference type="SAM" id="SignalP"/>
    </source>
</evidence>
<keyword evidence="9 12" id="KW-0408">Iron</keyword>
<dbReference type="PRINTS" id="PR00067">
    <property type="entry name" value="CATALASE"/>
</dbReference>
<dbReference type="InterPro" id="IPR010582">
    <property type="entry name" value="Catalase_immune_responsive"/>
</dbReference>
<organism evidence="19 20">
    <name type="scientific">Canariomyces notabilis</name>
    <dbReference type="NCBI Taxonomy" id="2074819"/>
    <lineage>
        <taxon>Eukaryota</taxon>
        <taxon>Fungi</taxon>
        <taxon>Dikarya</taxon>
        <taxon>Ascomycota</taxon>
        <taxon>Pezizomycotina</taxon>
        <taxon>Sordariomycetes</taxon>
        <taxon>Sordariomycetidae</taxon>
        <taxon>Sordariales</taxon>
        <taxon>Chaetomiaceae</taxon>
        <taxon>Canariomyces</taxon>
    </lineage>
</organism>
<evidence type="ECO:0000256" key="4">
    <source>
        <dbReference type="ARBA" id="ARBA00012314"/>
    </source>
</evidence>
<dbReference type="PIRSF" id="PIRSF038927">
    <property type="entry name" value="Catalase_clade2"/>
    <property type="match status" value="1"/>
</dbReference>
<dbReference type="FunFam" id="2.40.180.10:FF:000003">
    <property type="entry name" value="Catalase"/>
    <property type="match status" value="1"/>
</dbReference>
<comment type="catalytic activity">
    <reaction evidence="11 12 15">
        <text>2 H2O2 = O2 + 2 H2O</text>
        <dbReference type="Rhea" id="RHEA:20309"/>
        <dbReference type="ChEBI" id="CHEBI:15377"/>
        <dbReference type="ChEBI" id="CHEBI:15379"/>
        <dbReference type="ChEBI" id="CHEBI:16240"/>
        <dbReference type="EC" id="1.11.1.6"/>
    </reaction>
</comment>
<evidence type="ECO:0000256" key="8">
    <source>
        <dbReference type="ARBA" id="ARBA00023002"/>
    </source>
</evidence>
<dbReference type="InterPro" id="IPR024708">
    <property type="entry name" value="Catalase_AS"/>
</dbReference>
<sequence>MHRSIAALLACGSVLGLVNAACPFADPAALKEKRDDSQQSSDFLDKYKVDDSAGYMTSDVGGPIEEQASLKAGIRGSTLLEDFIFRQKIQHFDHERVPERAVHARGAGAHGTFTSYADWSNLTAASFLNAAGKQTPVFVRFSTVAGSRGSADTARDVHGFATRFYTDEGNFADIVGNNIPVFFIQDAIQFPDLIHAVKPSPDNEIPQAATAHDSAWDFFSSQPSTMHTLFWAMAGFGIPRSFRHMDGFGVHTFRFVKDDGSSKLIKWHFKSLQGKASLVWEEAQVLAGKNADFHRQDLWDAIESGNGPSWELAVQVVDEDKAEAFGFDLLDPTKIIPEEFAPLTKLGVLKLDRNPVNYFAETEQAMFQPGHIVRGIDFTEDPLLQGRLFSYLDTQLNRHGGPNFEQLPINMPRIPIHNNNRDGAGQGFIHTNVHPYTPNTLNKGFPLQANQTSGRGFFTTPGRIANGRLVRAQSPTFDDHWSQPRLFYNSLTPVEQQFLINAIRFETSHLKSTAVKQNVIAQLNRVSNDVAKRVATALGLEAPAPDPTYYHNNVTAGISIFNFTLPTIKTLRVGVLASTGANSSLQQASELKQRLTQDGLVVTVVGETLAAGVDQTYSAADATGFDGVVVADGAEGLFEGAGAASPLFPAGRPAQVLLDAYRWGKPIGGLGSGEKALKSAGVPTGKNAAGVFVQKAGNVSVEAFVKGFEEGLARFRFTDRFPQDE</sequence>
<dbReference type="SUPFAM" id="SSF52317">
    <property type="entry name" value="Class I glutamine amidotransferase-like"/>
    <property type="match status" value="1"/>
</dbReference>
<dbReference type="SUPFAM" id="SSF56634">
    <property type="entry name" value="Heme-dependent catalase-like"/>
    <property type="match status" value="1"/>
</dbReference>
<dbReference type="PROSITE" id="PS00438">
    <property type="entry name" value="CATALASE_2"/>
    <property type="match status" value="1"/>
</dbReference>